<dbReference type="AlphaFoldDB" id="A0A1I7EPQ5"/>
<accession>A0A1I7EPQ5</accession>
<feature type="domain" description="Methyltransferase" evidence="2">
    <location>
        <begin position="44"/>
        <end position="137"/>
    </location>
</feature>
<dbReference type="InterPro" id="IPR029063">
    <property type="entry name" value="SAM-dependent_MTases_sf"/>
</dbReference>
<dbReference type="Pfam" id="PF13649">
    <property type="entry name" value="Methyltransf_25"/>
    <property type="match status" value="1"/>
</dbReference>
<dbReference type="GO" id="GO:0008168">
    <property type="term" value="F:methyltransferase activity"/>
    <property type="evidence" value="ECO:0007669"/>
    <property type="project" value="UniProtKB-KW"/>
</dbReference>
<dbReference type="EMBL" id="FPBH01000043">
    <property type="protein sequence ID" value="SFU25885.1"/>
    <property type="molecule type" value="Genomic_DNA"/>
</dbReference>
<gene>
    <name evidence="3" type="ORF">SAMN05192563_104320</name>
</gene>
<evidence type="ECO:0000256" key="1">
    <source>
        <dbReference type="ARBA" id="ARBA00022679"/>
    </source>
</evidence>
<keyword evidence="3" id="KW-0489">Methyltransferase</keyword>
<evidence type="ECO:0000313" key="3">
    <source>
        <dbReference type="EMBL" id="SFU25885.1"/>
    </source>
</evidence>
<dbReference type="SUPFAM" id="SSF53335">
    <property type="entry name" value="S-adenosyl-L-methionine-dependent methyltransferases"/>
    <property type="match status" value="1"/>
</dbReference>
<name>A0A1I7EPQ5_9BURK</name>
<evidence type="ECO:0000259" key="2">
    <source>
        <dbReference type="Pfam" id="PF13649"/>
    </source>
</evidence>
<dbReference type="PANTHER" id="PTHR43861">
    <property type="entry name" value="TRANS-ACONITATE 2-METHYLTRANSFERASE-RELATED"/>
    <property type="match status" value="1"/>
</dbReference>
<sequence length="229" mass="25650">MVAESSFFSDSGDDDLLESRNEIFWEALLDNIRRDGFPKVPNRVLDIGCHRGGLLARIAKIWGACELYGIEPIQAARARAQLRLSSTAPVVRLLSPDQWDLIPNYSIDLVVCHEVMFLLPDLGELAKNVARVLARNGRAYIAWGCHSENPVWPKWREALELQGVTTYTHEPIGLMGAAALHGLLPSVRPLRESGWATFDPTSGPFTFPTIGALLDHQFRHKLLFRLVRT</sequence>
<reference evidence="3 4" key="1">
    <citation type="submission" date="2016-10" db="EMBL/GenBank/DDBJ databases">
        <authorList>
            <person name="de Groot N.N."/>
        </authorList>
    </citation>
    <scope>NUCLEOTIDE SEQUENCE [LARGE SCALE GENOMIC DNA]</scope>
    <source>
        <strain evidence="3 4">LMG 27731</strain>
    </source>
</reference>
<dbReference type="CDD" id="cd02440">
    <property type="entry name" value="AdoMet_MTases"/>
    <property type="match status" value="1"/>
</dbReference>
<organism evidence="3 4">
    <name type="scientific">Paraburkholderia aspalathi</name>
    <dbReference type="NCBI Taxonomy" id="1324617"/>
    <lineage>
        <taxon>Bacteria</taxon>
        <taxon>Pseudomonadati</taxon>
        <taxon>Pseudomonadota</taxon>
        <taxon>Betaproteobacteria</taxon>
        <taxon>Burkholderiales</taxon>
        <taxon>Burkholderiaceae</taxon>
        <taxon>Paraburkholderia</taxon>
    </lineage>
</organism>
<dbReference type="InterPro" id="IPR041698">
    <property type="entry name" value="Methyltransf_25"/>
</dbReference>
<dbReference type="Proteomes" id="UP000198844">
    <property type="component" value="Unassembled WGS sequence"/>
</dbReference>
<dbReference type="OrthoDB" id="9790457at2"/>
<keyword evidence="1 3" id="KW-0808">Transferase</keyword>
<proteinExistence type="predicted"/>
<protein>
    <submittedName>
        <fullName evidence="3">Methyltransferase domain-containing protein</fullName>
    </submittedName>
</protein>
<dbReference type="RefSeq" id="WP_093646024.1">
    <property type="nucleotide sequence ID" value="NZ_FPBH01000043.1"/>
</dbReference>
<dbReference type="Gene3D" id="3.40.50.150">
    <property type="entry name" value="Vaccinia Virus protein VP39"/>
    <property type="match status" value="1"/>
</dbReference>
<evidence type="ECO:0000313" key="4">
    <source>
        <dbReference type="Proteomes" id="UP000198844"/>
    </source>
</evidence>
<dbReference type="GO" id="GO:0032259">
    <property type="term" value="P:methylation"/>
    <property type="evidence" value="ECO:0007669"/>
    <property type="project" value="UniProtKB-KW"/>
</dbReference>